<feature type="chain" id="PRO_5046388725" evidence="1">
    <location>
        <begin position="23"/>
        <end position="159"/>
    </location>
</feature>
<dbReference type="PROSITE" id="PS51257">
    <property type="entry name" value="PROKAR_LIPOPROTEIN"/>
    <property type="match status" value="1"/>
</dbReference>
<dbReference type="InterPro" id="IPR021903">
    <property type="entry name" value="DUF3515"/>
</dbReference>
<sequence>MTKHVHRPLRAVVALTACSAFLAGCGSSEGYNLTKPPFGGNPACGTLTGKVPDELGGHRKEESGVAGAVAWGEEGDIILYCGMPEPKAGDDCRTEGGVDWAAQKPADDRTAKMFATQGRNPAVQVRFRSKDADASAVLSALAPAVKDIKATSKGCGAGN</sequence>
<keyword evidence="3" id="KW-1185">Reference proteome</keyword>
<reference evidence="2" key="1">
    <citation type="submission" date="2022-08" db="EMBL/GenBank/DDBJ databases">
        <authorList>
            <person name="Somphong A."/>
            <person name="Phongsopitanun W."/>
        </authorList>
    </citation>
    <scope>NUCLEOTIDE SEQUENCE</scope>
    <source>
        <strain evidence="2">LP05-1</strain>
    </source>
</reference>
<dbReference type="RefSeq" id="WP_258785687.1">
    <property type="nucleotide sequence ID" value="NZ_JANUGQ010000003.1"/>
</dbReference>
<feature type="signal peptide" evidence="1">
    <location>
        <begin position="1"/>
        <end position="22"/>
    </location>
</feature>
<gene>
    <name evidence="2" type="ORF">NX801_04890</name>
</gene>
<keyword evidence="1" id="KW-0732">Signal</keyword>
<organism evidence="2 3">
    <name type="scientific">Streptomyces pyxinae</name>
    <dbReference type="NCBI Taxonomy" id="2970734"/>
    <lineage>
        <taxon>Bacteria</taxon>
        <taxon>Bacillati</taxon>
        <taxon>Actinomycetota</taxon>
        <taxon>Actinomycetes</taxon>
        <taxon>Kitasatosporales</taxon>
        <taxon>Streptomycetaceae</taxon>
        <taxon>Streptomyces</taxon>
    </lineage>
</organism>
<protein>
    <submittedName>
        <fullName evidence="2">DUF3515 domain-containing protein</fullName>
    </submittedName>
</protein>
<comment type="caution">
    <text evidence="2">The sequence shown here is derived from an EMBL/GenBank/DDBJ whole genome shotgun (WGS) entry which is preliminary data.</text>
</comment>
<proteinExistence type="predicted"/>
<evidence type="ECO:0000313" key="2">
    <source>
        <dbReference type="EMBL" id="MCS0635004.1"/>
    </source>
</evidence>
<name>A0ABT2CC62_9ACTN</name>
<dbReference type="Pfam" id="PF12028">
    <property type="entry name" value="DUF3515"/>
    <property type="match status" value="1"/>
</dbReference>
<dbReference type="EMBL" id="JANUGQ010000003">
    <property type="protein sequence ID" value="MCS0635004.1"/>
    <property type="molecule type" value="Genomic_DNA"/>
</dbReference>
<evidence type="ECO:0000256" key="1">
    <source>
        <dbReference type="SAM" id="SignalP"/>
    </source>
</evidence>
<accession>A0ABT2CC62</accession>
<dbReference type="Proteomes" id="UP001431313">
    <property type="component" value="Unassembled WGS sequence"/>
</dbReference>
<evidence type="ECO:0000313" key="3">
    <source>
        <dbReference type="Proteomes" id="UP001431313"/>
    </source>
</evidence>